<feature type="domain" description="Carboxylesterase type B" evidence="6">
    <location>
        <begin position="29"/>
        <end position="204"/>
    </location>
</feature>
<dbReference type="GO" id="GO:0019695">
    <property type="term" value="P:choline metabolic process"/>
    <property type="evidence" value="ECO:0007669"/>
    <property type="project" value="TreeGrafter"/>
</dbReference>
<dbReference type="InterPro" id="IPR029058">
    <property type="entry name" value="AB_hydrolase_fold"/>
</dbReference>
<dbReference type="Gene3D" id="3.40.50.1820">
    <property type="entry name" value="alpha/beta hydrolase"/>
    <property type="match status" value="1"/>
</dbReference>
<keyword evidence="2" id="KW-0719">Serine esterase</keyword>
<dbReference type="SUPFAM" id="SSF53474">
    <property type="entry name" value="alpha/beta-Hydrolases"/>
    <property type="match status" value="1"/>
</dbReference>
<reference evidence="7" key="2">
    <citation type="submission" date="2025-09" db="UniProtKB">
        <authorList>
            <consortium name="Ensembl"/>
        </authorList>
    </citation>
    <scope>IDENTIFICATION</scope>
</reference>
<sequence length="323" mass="34867">MMLGLLPAFPGLLLLSLLGPGSGSDDDGTVVLTTSGPIRGKRLQASSGTVTAFLGIPYAEPPVGALHFQKPLPHQPWSEVLETTRFGKPWQQAPFPSHPDAYMWAPKMPQSEDCLFLNIWVLHPWPPAPAPILVWIHAGEFFIGAASVELQDGRFLAATENVIVASMNYRLGVLGFLFLPPAALGNAGLWDQRLALRWLRDNAAASTSPLAWCSPKVAKKIGRALGHDLGCTDFNDTLGDVGTRIMPMSVFVPTVDGDFLTDEPPRLLEAGHRLLLLLALGGEWGLAVRMGEAGCQDSWVLSLALRGEWCLVVRMGEAGCQGY</sequence>
<feature type="signal peptide" evidence="5">
    <location>
        <begin position="1"/>
        <end position="23"/>
    </location>
</feature>
<evidence type="ECO:0000256" key="4">
    <source>
        <dbReference type="ARBA" id="ARBA00023157"/>
    </source>
</evidence>
<comment type="similarity">
    <text evidence="1">Belongs to the type-B carboxylesterase/lipase family.</text>
</comment>
<evidence type="ECO:0000256" key="1">
    <source>
        <dbReference type="ARBA" id="ARBA00005964"/>
    </source>
</evidence>
<dbReference type="Ensembl" id="ENSCABT00000000855.1">
    <property type="protein sequence ID" value="ENSCABP00000000793.1"/>
    <property type="gene ID" value="ENSCABG00000000687.1"/>
</dbReference>
<dbReference type="PRINTS" id="PR00878">
    <property type="entry name" value="CHOLNESTRASE"/>
</dbReference>
<dbReference type="InterPro" id="IPR000997">
    <property type="entry name" value="Cholinesterase"/>
</dbReference>
<evidence type="ECO:0000256" key="5">
    <source>
        <dbReference type="SAM" id="SignalP"/>
    </source>
</evidence>
<evidence type="ECO:0000256" key="3">
    <source>
        <dbReference type="ARBA" id="ARBA00022801"/>
    </source>
</evidence>
<dbReference type="InterPro" id="IPR050654">
    <property type="entry name" value="AChE-related_enzymes"/>
</dbReference>
<keyword evidence="3" id="KW-0378">Hydrolase</keyword>
<evidence type="ECO:0000259" key="6">
    <source>
        <dbReference type="Pfam" id="PF00135"/>
    </source>
</evidence>
<dbReference type="GO" id="GO:0005615">
    <property type="term" value="C:extracellular space"/>
    <property type="evidence" value="ECO:0007669"/>
    <property type="project" value="TreeGrafter"/>
</dbReference>
<reference evidence="7" key="1">
    <citation type="submission" date="2025-08" db="UniProtKB">
        <authorList>
            <consortium name="Ensembl"/>
        </authorList>
    </citation>
    <scope>IDENTIFICATION</scope>
</reference>
<proteinExistence type="inferred from homology"/>
<dbReference type="PANTHER" id="PTHR43918:SF4">
    <property type="entry name" value="CARBOXYLIC ESTER HYDROLASE"/>
    <property type="match status" value="1"/>
</dbReference>
<dbReference type="GO" id="GO:0005886">
    <property type="term" value="C:plasma membrane"/>
    <property type="evidence" value="ECO:0007669"/>
    <property type="project" value="TreeGrafter"/>
</dbReference>
<feature type="chain" id="PRO_5034016273" description="Carboxylesterase type B domain-containing protein" evidence="5">
    <location>
        <begin position="24"/>
        <end position="323"/>
    </location>
</feature>
<dbReference type="AlphaFoldDB" id="A0A8C0FXR5"/>
<keyword evidence="5" id="KW-0732">Signal</keyword>
<dbReference type="OMA" id="GGHERSC"/>
<evidence type="ECO:0000313" key="7">
    <source>
        <dbReference type="Ensembl" id="ENSCABP00000000793.1"/>
    </source>
</evidence>
<dbReference type="GO" id="GO:0006581">
    <property type="term" value="P:acetylcholine catabolic process"/>
    <property type="evidence" value="ECO:0007669"/>
    <property type="project" value="TreeGrafter"/>
</dbReference>
<accession>A0A8C0FXR5</accession>
<dbReference type="GeneTree" id="ENSGT00940000157023"/>
<dbReference type="Proteomes" id="UP000694404">
    <property type="component" value="Unplaced"/>
</dbReference>
<name>A0A8C0FXR5_CHEAB</name>
<evidence type="ECO:0000256" key="2">
    <source>
        <dbReference type="ARBA" id="ARBA00022487"/>
    </source>
</evidence>
<dbReference type="GO" id="GO:0003990">
    <property type="term" value="F:acetylcholinesterase activity"/>
    <property type="evidence" value="ECO:0007669"/>
    <property type="project" value="TreeGrafter"/>
</dbReference>
<keyword evidence="4" id="KW-1015">Disulfide bond</keyword>
<dbReference type="Pfam" id="PF00135">
    <property type="entry name" value="COesterase"/>
    <property type="match status" value="1"/>
</dbReference>
<protein>
    <recommendedName>
        <fullName evidence="6">Carboxylesterase type B domain-containing protein</fullName>
    </recommendedName>
</protein>
<dbReference type="PANTHER" id="PTHR43918">
    <property type="entry name" value="ACETYLCHOLINESTERASE"/>
    <property type="match status" value="1"/>
</dbReference>
<keyword evidence="8" id="KW-1185">Reference proteome</keyword>
<evidence type="ECO:0000313" key="8">
    <source>
        <dbReference type="Proteomes" id="UP000694404"/>
    </source>
</evidence>
<organism evidence="7 8">
    <name type="scientific">Chelonoidis abingdonii</name>
    <name type="common">Abingdon island giant tortoise</name>
    <name type="synonym">Testudo abingdonii</name>
    <dbReference type="NCBI Taxonomy" id="106734"/>
    <lineage>
        <taxon>Eukaryota</taxon>
        <taxon>Metazoa</taxon>
        <taxon>Chordata</taxon>
        <taxon>Craniata</taxon>
        <taxon>Vertebrata</taxon>
        <taxon>Euteleostomi</taxon>
        <taxon>Archelosauria</taxon>
        <taxon>Testudinata</taxon>
        <taxon>Testudines</taxon>
        <taxon>Cryptodira</taxon>
        <taxon>Durocryptodira</taxon>
        <taxon>Testudinoidea</taxon>
        <taxon>Testudinidae</taxon>
        <taxon>Chelonoidis</taxon>
    </lineage>
</organism>
<dbReference type="InterPro" id="IPR002018">
    <property type="entry name" value="CarbesteraseB"/>
</dbReference>